<evidence type="ECO:0000256" key="7">
    <source>
        <dbReference type="ARBA" id="ARBA00029745"/>
    </source>
</evidence>
<proteinExistence type="inferred from homology"/>
<dbReference type="Pfam" id="PF02391">
    <property type="entry name" value="MoaE"/>
    <property type="match status" value="1"/>
</dbReference>
<dbReference type="SUPFAM" id="SSF54690">
    <property type="entry name" value="Molybdopterin synthase subunit MoaE"/>
    <property type="match status" value="1"/>
</dbReference>
<reference evidence="13" key="1">
    <citation type="journal article" date="2019" name="Int. J. Syst. Evol. Microbiol.">
        <title>The Global Catalogue of Microorganisms (GCM) 10K type strain sequencing project: providing services to taxonomists for standard genome sequencing and annotation.</title>
        <authorList>
            <consortium name="The Broad Institute Genomics Platform"/>
            <consortium name="The Broad Institute Genome Sequencing Center for Infectious Disease"/>
            <person name="Wu L."/>
            <person name="Ma J."/>
        </authorList>
    </citation>
    <scope>NUCLEOTIDE SEQUENCE [LARGE SCALE GENOMIC DNA]</scope>
    <source>
        <strain evidence="13">JCM 16545</strain>
    </source>
</reference>
<comment type="similarity">
    <text evidence="2">Belongs to the MoaE family.</text>
</comment>
<comment type="pathway">
    <text evidence="1">Cofactor biosynthesis; molybdopterin biosynthesis.</text>
</comment>
<evidence type="ECO:0000256" key="11">
    <source>
        <dbReference type="ARBA" id="ARBA00049878"/>
    </source>
</evidence>
<gene>
    <name evidence="12" type="ORF">ACFSQZ_08510</name>
</gene>
<evidence type="ECO:0000256" key="9">
    <source>
        <dbReference type="ARBA" id="ARBA00030781"/>
    </source>
</evidence>
<accession>A0ABW5E6E6</accession>
<keyword evidence="5" id="KW-0501">Molybdenum cofactor biosynthesis</keyword>
<dbReference type="Proteomes" id="UP001597297">
    <property type="component" value="Unassembled WGS sequence"/>
</dbReference>
<dbReference type="InterPro" id="IPR003448">
    <property type="entry name" value="Mopterin_biosynth_MoaE"/>
</dbReference>
<comment type="subunit">
    <text evidence="6">Heterotetramer of 2 MoaD subunits and 2 MoaE subunits. Also stable as homodimer. The enzyme changes between these two forms during catalysis.</text>
</comment>
<evidence type="ECO:0000256" key="1">
    <source>
        <dbReference type="ARBA" id="ARBA00005046"/>
    </source>
</evidence>
<dbReference type="EC" id="2.8.1.12" evidence="3"/>
<evidence type="ECO:0000256" key="5">
    <source>
        <dbReference type="ARBA" id="ARBA00023150"/>
    </source>
</evidence>
<evidence type="ECO:0000256" key="3">
    <source>
        <dbReference type="ARBA" id="ARBA00011950"/>
    </source>
</evidence>
<evidence type="ECO:0000313" key="12">
    <source>
        <dbReference type="EMBL" id="MFD2276505.1"/>
    </source>
</evidence>
<dbReference type="EMBL" id="JBHUJC010000025">
    <property type="protein sequence ID" value="MFD2276505.1"/>
    <property type="molecule type" value="Genomic_DNA"/>
</dbReference>
<evidence type="ECO:0000256" key="2">
    <source>
        <dbReference type="ARBA" id="ARBA00005426"/>
    </source>
</evidence>
<keyword evidence="13" id="KW-1185">Reference proteome</keyword>
<protein>
    <recommendedName>
        <fullName evidence="4">Molybdopterin synthase catalytic subunit</fullName>
        <ecNumber evidence="3">2.8.1.12</ecNumber>
    </recommendedName>
    <alternativeName>
        <fullName evidence="9">MPT synthase subunit 2</fullName>
    </alternativeName>
    <alternativeName>
        <fullName evidence="7">Molybdenum cofactor biosynthesis protein E</fullName>
    </alternativeName>
    <alternativeName>
        <fullName evidence="8">Molybdopterin-converting factor large subunit</fullName>
    </alternativeName>
    <alternativeName>
        <fullName evidence="10">Molybdopterin-converting factor subunit 2</fullName>
    </alternativeName>
</protein>
<evidence type="ECO:0000256" key="4">
    <source>
        <dbReference type="ARBA" id="ARBA00013858"/>
    </source>
</evidence>
<evidence type="ECO:0000313" key="13">
    <source>
        <dbReference type="Proteomes" id="UP001597297"/>
    </source>
</evidence>
<evidence type="ECO:0000256" key="10">
    <source>
        <dbReference type="ARBA" id="ARBA00032474"/>
    </source>
</evidence>
<dbReference type="PANTHER" id="PTHR23404">
    <property type="entry name" value="MOLYBDOPTERIN SYNTHASE RELATED"/>
    <property type="match status" value="1"/>
</dbReference>
<organism evidence="12 13">
    <name type="scientific">Rubritalea spongiae</name>
    <dbReference type="NCBI Taxonomy" id="430797"/>
    <lineage>
        <taxon>Bacteria</taxon>
        <taxon>Pseudomonadati</taxon>
        <taxon>Verrucomicrobiota</taxon>
        <taxon>Verrucomicrobiia</taxon>
        <taxon>Verrucomicrobiales</taxon>
        <taxon>Rubritaleaceae</taxon>
        <taxon>Rubritalea</taxon>
    </lineage>
</organism>
<comment type="caution">
    <text evidence="12">The sequence shown here is derived from an EMBL/GenBank/DDBJ whole genome shotgun (WGS) entry which is preliminary data.</text>
</comment>
<dbReference type="RefSeq" id="WP_377093018.1">
    <property type="nucleotide sequence ID" value="NZ_JBHSJM010000001.1"/>
</dbReference>
<dbReference type="InterPro" id="IPR036563">
    <property type="entry name" value="MoaE_sf"/>
</dbReference>
<evidence type="ECO:0000256" key="8">
    <source>
        <dbReference type="ARBA" id="ARBA00030407"/>
    </source>
</evidence>
<evidence type="ECO:0000256" key="6">
    <source>
        <dbReference type="ARBA" id="ARBA00026066"/>
    </source>
</evidence>
<name>A0ABW5E6E6_9BACT</name>
<dbReference type="CDD" id="cd00756">
    <property type="entry name" value="MoaE"/>
    <property type="match status" value="1"/>
</dbReference>
<sequence>MFKITETTIDHAALRERTLDPTAGGFVSFEGWVRNHHEGKSVESLEYSAYVSLAEKEGTRVIEEAMEKFSIVSANCEHRIGHLAIGDMAVCVSVSAAHRDAAFEAARYIIDQTKSRVPIWKKEHYVDGSTAWPYCAKCAEGIKHSHD</sequence>
<dbReference type="Gene3D" id="3.90.1170.40">
    <property type="entry name" value="Molybdopterin biosynthesis MoaE subunit"/>
    <property type="match status" value="1"/>
</dbReference>
<comment type="catalytic activity">
    <reaction evidence="11">
        <text>2 [molybdopterin-synthase sulfur-carrier protein]-C-terminal-Gly-aminoethanethioate + cyclic pyranopterin phosphate + H2O = molybdopterin + 2 [molybdopterin-synthase sulfur-carrier protein]-C-terminal Gly-Gly + 2 H(+)</text>
        <dbReference type="Rhea" id="RHEA:26333"/>
        <dbReference type="Rhea" id="RHEA-COMP:12202"/>
        <dbReference type="Rhea" id="RHEA-COMP:19907"/>
        <dbReference type="ChEBI" id="CHEBI:15377"/>
        <dbReference type="ChEBI" id="CHEBI:15378"/>
        <dbReference type="ChEBI" id="CHEBI:58698"/>
        <dbReference type="ChEBI" id="CHEBI:59648"/>
        <dbReference type="ChEBI" id="CHEBI:90778"/>
        <dbReference type="ChEBI" id="CHEBI:232372"/>
        <dbReference type="EC" id="2.8.1.12"/>
    </reaction>
</comment>